<dbReference type="OMA" id="HNAYREE"/>
<dbReference type="GeneID" id="8590341"/>
<evidence type="ECO:0000256" key="1">
    <source>
        <dbReference type="SAM" id="Phobius"/>
    </source>
</evidence>
<dbReference type="eggNOG" id="ENOG502TFHX">
    <property type="taxonomic scope" value="Eukaryota"/>
</dbReference>
<organism evidence="2 3">
    <name type="scientific">Caenorhabditis briggsae</name>
    <dbReference type="NCBI Taxonomy" id="6238"/>
    <lineage>
        <taxon>Eukaryota</taxon>
        <taxon>Metazoa</taxon>
        <taxon>Ecdysozoa</taxon>
        <taxon>Nematoda</taxon>
        <taxon>Chromadorea</taxon>
        <taxon>Rhabditida</taxon>
        <taxon>Rhabditina</taxon>
        <taxon>Rhabditomorpha</taxon>
        <taxon>Rhabditoidea</taxon>
        <taxon>Rhabditidae</taxon>
        <taxon>Peloderinae</taxon>
        <taxon>Caenorhabditis</taxon>
    </lineage>
</organism>
<protein>
    <submittedName>
        <fullName evidence="2">Protein CBG24529</fullName>
    </submittedName>
</protein>
<dbReference type="PANTHER" id="PTHR22941:SF51">
    <property type="entry name" value="SERPENTINE RECEPTOR, CLASS H-RELATED"/>
    <property type="match status" value="1"/>
</dbReference>
<gene>
    <name evidence="2 4" type="ORF">CBG24529</name>
    <name evidence="2" type="ORF">CBG_24529</name>
</gene>
<name>A8WKX1_CAEBR</name>
<dbReference type="InterPro" id="IPR053220">
    <property type="entry name" value="Nematode_rcpt-like_serp_H"/>
</dbReference>
<accession>A8WKX1</accession>
<feature type="transmembrane region" description="Helical" evidence="1">
    <location>
        <begin position="180"/>
        <end position="200"/>
    </location>
</feature>
<keyword evidence="3" id="KW-1185">Reference proteome</keyword>
<feature type="transmembrane region" description="Helical" evidence="1">
    <location>
        <begin position="142"/>
        <end position="168"/>
    </location>
</feature>
<keyword evidence="1" id="KW-1133">Transmembrane helix</keyword>
<evidence type="ECO:0000313" key="2">
    <source>
        <dbReference type="EMBL" id="CAP21116.1"/>
    </source>
</evidence>
<evidence type="ECO:0000313" key="3">
    <source>
        <dbReference type="Proteomes" id="UP000008549"/>
    </source>
</evidence>
<feature type="transmembrane region" description="Helical" evidence="1">
    <location>
        <begin position="94"/>
        <end position="122"/>
    </location>
</feature>
<keyword evidence="1" id="KW-0812">Transmembrane</keyword>
<reference evidence="2 3" key="1">
    <citation type="journal article" date="2003" name="PLoS Biol.">
        <title>The genome sequence of Caenorhabditis briggsae: a platform for comparative genomics.</title>
        <authorList>
            <person name="Stein L.D."/>
            <person name="Bao Z."/>
            <person name="Blasiar D."/>
            <person name="Blumenthal T."/>
            <person name="Brent M.R."/>
            <person name="Chen N."/>
            <person name="Chinwalla A."/>
            <person name="Clarke L."/>
            <person name="Clee C."/>
            <person name="Coghlan A."/>
            <person name="Coulson A."/>
            <person name="D'Eustachio P."/>
            <person name="Fitch D.H."/>
            <person name="Fulton L.A."/>
            <person name="Fulton R.E."/>
            <person name="Griffiths-Jones S."/>
            <person name="Harris T.W."/>
            <person name="Hillier L.W."/>
            <person name="Kamath R."/>
            <person name="Kuwabara P.E."/>
            <person name="Mardis E.R."/>
            <person name="Marra M.A."/>
            <person name="Miner T.L."/>
            <person name="Minx P."/>
            <person name="Mullikin J.C."/>
            <person name="Plumb R.W."/>
            <person name="Rogers J."/>
            <person name="Schein J.E."/>
            <person name="Sohrmann M."/>
            <person name="Spieth J."/>
            <person name="Stajich J.E."/>
            <person name="Wei C."/>
            <person name="Willey D."/>
            <person name="Wilson R.K."/>
            <person name="Durbin R."/>
            <person name="Waterston R.H."/>
        </authorList>
    </citation>
    <scope>NUCLEOTIDE SEQUENCE [LARGE SCALE GENOMIC DNA]</scope>
    <source>
        <strain evidence="2 3">AF16</strain>
    </source>
</reference>
<dbReference type="WormBase" id="CBG24529">
    <property type="protein sequence ID" value="CBP12933"/>
    <property type="gene ID" value="WBGene00042619"/>
</dbReference>
<dbReference type="RefSeq" id="XP_002648339.1">
    <property type="nucleotide sequence ID" value="XM_002648293.1"/>
</dbReference>
<dbReference type="CTD" id="8590341"/>
<reference evidence="2 3" key="2">
    <citation type="journal article" date="2011" name="PLoS Genet.">
        <title>Caenorhabditis briggsae recombinant inbred line genotypes reveal inter-strain incompatibility and the evolution of recombination.</title>
        <authorList>
            <person name="Ross J.A."/>
            <person name="Koboldt D.C."/>
            <person name="Staisch J.E."/>
            <person name="Chamberlin H.M."/>
            <person name="Gupta B.P."/>
            <person name="Miller R.D."/>
            <person name="Baird S.E."/>
            <person name="Haag E.S."/>
        </authorList>
    </citation>
    <scope>NUCLEOTIDE SEQUENCE [LARGE SCALE GENOMIC DNA]</scope>
    <source>
        <strain evidence="2 3">AF16</strain>
    </source>
</reference>
<dbReference type="InParanoid" id="A8WKX1"/>
<dbReference type="PANTHER" id="PTHR22941">
    <property type="entry name" value="SERPENTINE RECEPTOR"/>
    <property type="match status" value="1"/>
</dbReference>
<dbReference type="Pfam" id="PF10318">
    <property type="entry name" value="7TM_GPCR_Srh"/>
    <property type="match status" value="1"/>
</dbReference>
<keyword evidence="1" id="KW-0472">Membrane</keyword>
<dbReference type="AlphaFoldDB" id="A8WKX1"/>
<sequence length="242" mass="27740">MAAGALSALCEFICLSSRSNAITDNRFRMTKKCTRVLYHTLVLFLNLTVLLFMFFTTTEESQKLEALKIDPCPTKEFFRSPVVFFISDSAIRNFFMFFWVPALLFQTFANSVFHWACTIYYLFVAPPSRSTSAETRRAQRHFLIGTMIQTSIPVLTLMIPPLVLIFLFSKGYYNQGLMNLGMIFYGLNGLVESLAILSVYRPYRNAVKDILNFRKSKEPKVQTIPVREVCGNSGFGRTHLRI</sequence>
<evidence type="ECO:0000313" key="4">
    <source>
        <dbReference type="WormBase" id="CBG24529"/>
    </source>
</evidence>
<feature type="transmembrane region" description="Helical" evidence="1">
    <location>
        <begin position="36"/>
        <end position="55"/>
    </location>
</feature>
<proteinExistence type="predicted"/>
<dbReference type="Proteomes" id="UP000008549">
    <property type="component" value="Unassembled WGS sequence"/>
</dbReference>
<dbReference type="KEGG" id="cbr:CBG_24529"/>
<dbReference type="EMBL" id="HE601125">
    <property type="protein sequence ID" value="CAP21116.1"/>
    <property type="molecule type" value="Genomic_DNA"/>
</dbReference>
<dbReference type="InterPro" id="IPR019422">
    <property type="entry name" value="7TM_GPCR_serpentine_rcpt_Srh"/>
</dbReference>
<dbReference type="HOGENOM" id="CLU_042960_2_0_1"/>